<dbReference type="RefSeq" id="WP_150045807.1">
    <property type="nucleotide sequence ID" value="NZ_OW485601.1"/>
</dbReference>
<proteinExistence type="predicted"/>
<accession>A0A5M6II55</accession>
<reference evidence="2 3" key="1">
    <citation type="submission" date="2019-09" db="EMBL/GenBank/DDBJ databases">
        <title>Genome sequence of Rhodovastum atsumiense, a diverse member of the Acetobacteraceae family of non-sulfur purple photosynthetic bacteria.</title>
        <authorList>
            <person name="Meyer T."/>
            <person name="Kyndt J."/>
        </authorList>
    </citation>
    <scope>NUCLEOTIDE SEQUENCE [LARGE SCALE GENOMIC DNA]</scope>
    <source>
        <strain evidence="2 3">DSM 21279</strain>
    </source>
</reference>
<dbReference type="Gene3D" id="3.90.320.10">
    <property type="match status" value="1"/>
</dbReference>
<dbReference type="AlphaFoldDB" id="A0A5M6II55"/>
<dbReference type="OrthoDB" id="3292504at2"/>
<evidence type="ECO:0000256" key="1">
    <source>
        <dbReference type="SAM" id="MobiDB-lite"/>
    </source>
</evidence>
<feature type="region of interest" description="Disordered" evidence="1">
    <location>
        <begin position="40"/>
        <end position="67"/>
    </location>
</feature>
<name>A0A5M6II55_9PROT</name>
<evidence type="ECO:0000313" key="3">
    <source>
        <dbReference type="Proteomes" id="UP000325255"/>
    </source>
</evidence>
<evidence type="ECO:0000313" key="2">
    <source>
        <dbReference type="EMBL" id="KAA5607943.1"/>
    </source>
</evidence>
<dbReference type="InterPro" id="IPR011604">
    <property type="entry name" value="PDDEXK-like_dom_sf"/>
</dbReference>
<comment type="caution">
    <text evidence="2">The sequence shown here is derived from an EMBL/GenBank/DDBJ whole genome shotgun (WGS) entry which is preliminary data.</text>
</comment>
<feature type="compositionally biased region" description="Basic residues" evidence="1">
    <location>
        <begin position="41"/>
        <end position="56"/>
    </location>
</feature>
<protein>
    <submittedName>
        <fullName evidence="2">Uncharacterized protein</fullName>
    </submittedName>
</protein>
<keyword evidence="3" id="KW-1185">Reference proteome</keyword>
<dbReference type="EMBL" id="VWPK01000127">
    <property type="protein sequence ID" value="KAA5607943.1"/>
    <property type="molecule type" value="Genomic_DNA"/>
</dbReference>
<gene>
    <name evidence="2" type="ORF">F1189_31475</name>
</gene>
<organism evidence="2 3">
    <name type="scientific">Rhodovastum atsumiense</name>
    <dbReference type="NCBI Taxonomy" id="504468"/>
    <lineage>
        <taxon>Bacteria</taxon>
        <taxon>Pseudomonadati</taxon>
        <taxon>Pseudomonadota</taxon>
        <taxon>Alphaproteobacteria</taxon>
        <taxon>Acetobacterales</taxon>
        <taxon>Acetobacteraceae</taxon>
        <taxon>Rhodovastum</taxon>
    </lineage>
</organism>
<dbReference type="Proteomes" id="UP000325255">
    <property type="component" value="Unassembled WGS sequence"/>
</dbReference>
<sequence>MAVRLTEPGVYSLRAADYHSDPAPEPSLSHSIAKMLIPGRRPTRSPRHAWHAHPRLNPKWEPSKPTQAKDEGAIVHSLILGTGVPVMEVAADNWNKKQDQVRRAQARAAGQIPILSWRLAELHDCADAVVEQMMEIESCTDFFDPDCQSEATLLWQIGPLWARAMVDRMAPTGIWYDLKSTGISAAPEDFNWTMEREHATQDV</sequence>